<proteinExistence type="predicted"/>
<name>A0A699U3G8_TANCI</name>
<gene>
    <name evidence="2" type="ORF">Tci_889744</name>
</gene>
<organism evidence="2">
    <name type="scientific">Tanacetum cinerariifolium</name>
    <name type="common">Dalmatian daisy</name>
    <name type="synonym">Chrysanthemum cinerariifolium</name>
    <dbReference type="NCBI Taxonomy" id="118510"/>
    <lineage>
        <taxon>Eukaryota</taxon>
        <taxon>Viridiplantae</taxon>
        <taxon>Streptophyta</taxon>
        <taxon>Embryophyta</taxon>
        <taxon>Tracheophyta</taxon>
        <taxon>Spermatophyta</taxon>
        <taxon>Magnoliopsida</taxon>
        <taxon>eudicotyledons</taxon>
        <taxon>Gunneridae</taxon>
        <taxon>Pentapetalae</taxon>
        <taxon>asterids</taxon>
        <taxon>campanulids</taxon>
        <taxon>Asterales</taxon>
        <taxon>Asteraceae</taxon>
        <taxon>Asteroideae</taxon>
        <taxon>Anthemideae</taxon>
        <taxon>Anthemidinae</taxon>
        <taxon>Tanacetum</taxon>
    </lineage>
</organism>
<reference evidence="2" key="1">
    <citation type="journal article" date="2019" name="Sci. Rep.">
        <title>Draft genome of Tanacetum cinerariifolium, the natural source of mosquito coil.</title>
        <authorList>
            <person name="Yamashiro T."/>
            <person name="Shiraishi A."/>
            <person name="Satake H."/>
            <person name="Nakayama K."/>
        </authorList>
    </citation>
    <scope>NUCLEOTIDE SEQUENCE</scope>
</reference>
<feature type="region of interest" description="Disordered" evidence="1">
    <location>
        <begin position="14"/>
        <end position="84"/>
    </location>
</feature>
<feature type="non-terminal residue" evidence="2">
    <location>
        <position position="95"/>
    </location>
</feature>
<evidence type="ECO:0000313" key="2">
    <source>
        <dbReference type="EMBL" id="GFD17775.1"/>
    </source>
</evidence>
<dbReference type="AlphaFoldDB" id="A0A699U3G8"/>
<sequence length="95" mass="10920">KLLKDLKELAKYDQSRSTNRHVFLNNNEDHPVQNKESPENSSEEIIVSNPDQEKKPEATTDTEISRTKDIHPLAVQESPHDSDIHQLIDECCEEV</sequence>
<feature type="non-terminal residue" evidence="2">
    <location>
        <position position="1"/>
    </location>
</feature>
<accession>A0A699U3G8</accession>
<evidence type="ECO:0000256" key="1">
    <source>
        <dbReference type="SAM" id="MobiDB-lite"/>
    </source>
</evidence>
<feature type="compositionally biased region" description="Basic and acidic residues" evidence="1">
    <location>
        <begin position="51"/>
        <end position="71"/>
    </location>
</feature>
<protein>
    <submittedName>
        <fullName evidence="2">Uncharacterized protein</fullName>
    </submittedName>
</protein>
<feature type="compositionally biased region" description="Basic and acidic residues" evidence="1">
    <location>
        <begin position="27"/>
        <end position="38"/>
    </location>
</feature>
<dbReference type="EMBL" id="BKCJ011302755">
    <property type="protein sequence ID" value="GFD17775.1"/>
    <property type="molecule type" value="Genomic_DNA"/>
</dbReference>
<comment type="caution">
    <text evidence="2">The sequence shown here is derived from an EMBL/GenBank/DDBJ whole genome shotgun (WGS) entry which is preliminary data.</text>
</comment>